<organism evidence="1">
    <name type="scientific">marine sediment metagenome</name>
    <dbReference type="NCBI Taxonomy" id="412755"/>
    <lineage>
        <taxon>unclassified sequences</taxon>
        <taxon>metagenomes</taxon>
        <taxon>ecological metagenomes</taxon>
    </lineage>
</organism>
<dbReference type="SUPFAM" id="SSF53697">
    <property type="entry name" value="SIS domain"/>
    <property type="match status" value="1"/>
</dbReference>
<dbReference type="EMBL" id="BARS01035828">
    <property type="protein sequence ID" value="GAG22934.1"/>
    <property type="molecule type" value="Genomic_DNA"/>
</dbReference>
<accession>X0VWX4</accession>
<dbReference type="Gene3D" id="3.40.50.10490">
    <property type="entry name" value="Glucose-6-phosphate isomerase like protein, domain 1"/>
    <property type="match status" value="1"/>
</dbReference>
<evidence type="ECO:0000313" key="1">
    <source>
        <dbReference type="EMBL" id="GAG22934.1"/>
    </source>
</evidence>
<dbReference type="AlphaFoldDB" id="X0VWX4"/>
<proteinExistence type="predicted"/>
<sequence length="99" mass="10983">MARTERLRPVKSPNVIDAYFEAVEELAQLLPRRDIQLIVDILYEAWQRGRTVFTMGNGGSASTASHLACDLAKCTMVPGRQRLKALALVDNVPLVSAWT</sequence>
<reference evidence="1" key="1">
    <citation type="journal article" date="2014" name="Front. Microbiol.">
        <title>High frequency of phylogenetically diverse reductive dehalogenase-homologous genes in deep subseafloor sedimentary metagenomes.</title>
        <authorList>
            <person name="Kawai M."/>
            <person name="Futagami T."/>
            <person name="Toyoda A."/>
            <person name="Takaki Y."/>
            <person name="Nishi S."/>
            <person name="Hori S."/>
            <person name="Arai W."/>
            <person name="Tsubouchi T."/>
            <person name="Morono Y."/>
            <person name="Uchiyama I."/>
            <person name="Ito T."/>
            <person name="Fujiyama A."/>
            <person name="Inagaki F."/>
            <person name="Takami H."/>
        </authorList>
    </citation>
    <scope>NUCLEOTIDE SEQUENCE</scope>
    <source>
        <strain evidence="1">Expedition CK06-06</strain>
    </source>
</reference>
<dbReference type="InterPro" id="IPR046348">
    <property type="entry name" value="SIS_dom_sf"/>
</dbReference>
<protein>
    <submittedName>
        <fullName evidence="1">Uncharacterized protein</fullName>
    </submittedName>
</protein>
<feature type="non-terminal residue" evidence="1">
    <location>
        <position position="99"/>
    </location>
</feature>
<comment type="caution">
    <text evidence="1">The sequence shown here is derived from an EMBL/GenBank/DDBJ whole genome shotgun (WGS) entry which is preliminary data.</text>
</comment>
<name>X0VWX4_9ZZZZ</name>
<gene>
    <name evidence="1" type="ORF">S01H1_55143</name>
</gene>
<dbReference type="GO" id="GO:1901135">
    <property type="term" value="P:carbohydrate derivative metabolic process"/>
    <property type="evidence" value="ECO:0007669"/>
    <property type="project" value="InterPro"/>
</dbReference>
<dbReference type="GO" id="GO:0097367">
    <property type="term" value="F:carbohydrate derivative binding"/>
    <property type="evidence" value="ECO:0007669"/>
    <property type="project" value="InterPro"/>
</dbReference>